<evidence type="ECO:0000313" key="1">
    <source>
        <dbReference type="EMBL" id="KAF2654911.1"/>
    </source>
</evidence>
<keyword evidence="2" id="KW-1185">Reference proteome</keyword>
<proteinExistence type="predicted"/>
<dbReference type="Proteomes" id="UP000799324">
    <property type="component" value="Unassembled WGS sequence"/>
</dbReference>
<sequence>MISPVKFNDDSRLMNNFQPSSGFLLKVLAMHLIVTPPSDHPPTASFTDSPWYRKCKYHFGQYISMGECSLHVIQAGMLIALFEHTQCVADSARLTLGVCGRMIYELELDAFVAELSIKDKVVMTLEEEEKWYTWWDMFLLDSYLNMPPVLAPKQPAIDMEPFQGKFDELRSHFYSSSFRNLTRENIDYYIMEHEAAENLLRIQRVMRENRHKDVAHVNDVAPRLWTQVNGSIKSLKERQHSARTFAGIAVNLSITLALLVR</sequence>
<dbReference type="CDD" id="cd12148">
    <property type="entry name" value="fungal_TF_MHR"/>
    <property type="match status" value="1"/>
</dbReference>
<protein>
    <recommendedName>
        <fullName evidence="3">Transcription factor domain-containing protein</fullName>
    </recommendedName>
</protein>
<evidence type="ECO:0000313" key="2">
    <source>
        <dbReference type="Proteomes" id="UP000799324"/>
    </source>
</evidence>
<accession>A0A6A6T6R6</accession>
<dbReference type="EMBL" id="MU004356">
    <property type="protein sequence ID" value="KAF2654911.1"/>
    <property type="molecule type" value="Genomic_DNA"/>
</dbReference>
<gene>
    <name evidence="1" type="ORF">K491DRAFT_443911</name>
</gene>
<evidence type="ECO:0008006" key="3">
    <source>
        <dbReference type="Google" id="ProtNLM"/>
    </source>
</evidence>
<dbReference type="AlphaFoldDB" id="A0A6A6T6R6"/>
<organism evidence="1 2">
    <name type="scientific">Lophiostoma macrostomum CBS 122681</name>
    <dbReference type="NCBI Taxonomy" id="1314788"/>
    <lineage>
        <taxon>Eukaryota</taxon>
        <taxon>Fungi</taxon>
        <taxon>Dikarya</taxon>
        <taxon>Ascomycota</taxon>
        <taxon>Pezizomycotina</taxon>
        <taxon>Dothideomycetes</taxon>
        <taxon>Pleosporomycetidae</taxon>
        <taxon>Pleosporales</taxon>
        <taxon>Lophiostomataceae</taxon>
        <taxon>Lophiostoma</taxon>
    </lineage>
</organism>
<reference evidence="1" key="1">
    <citation type="journal article" date="2020" name="Stud. Mycol.">
        <title>101 Dothideomycetes genomes: a test case for predicting lifestyles and emergence of pathogens.</title>
        <authorList>
            <person name="Haridas S."/>
            <person name="Albert R."/>
            <person name="Binder M."/>
            <person name="Bloem J."/>
            <person name="Labutti K."/>
            <person name="Salamov A."/>
            <person name="Andreopoulos B."/>
            <person name="Baker S."/>
            <person name="Barry K."/>
            <person name="Bills G."/>
            <person name="Bluhm B."/>
            <person name="Cannon C."/>
            <person name="Castanera R."/>
            <person name="Culley D."/>
            <person name="Daum C."/>
            <person name="Ezra D."/>
            <person name="Gonzalez J."/>
            <person name="Henrissat B."/>
            <person name="Kuo A."/>
            <person name="Liang C."/>
            <person name="Lipzen A."/>
            <person name="Lutzoni F."/>
            <person name="Magnuson J."/>
            <person name="Mondo S."/>
            <person name="Nolan M."/>
            <person name="Ohm R."/>
            <person name="Pangilinan J."/>
            <person name="Park H.-J."/>
            <person name="Ramirez L."/>
            <person name="Alfaro M."/>
            <person name="Sun H."/>
            <person name="Tritt A."/>
            <person name="Yoshinaga Y."/>
            <person name="Zwiers L.-H."/>
            <person name="Turgeon B."/>
            <person name="Goodwin S."/>
            <person name="Spatafora J."/>
            <person name="Crous P."/>
            <person name="Grigoriev I."/>
        </authorList>
    </citation>
    <scope>NUCLEOTIDE SEQUENCE</scope>
    <source>
        <strain evidence="1">CBS 122681</strain>
    </source>
</reference>
<name>A0A6A6T6R6_9PLEO</name>
<dbReference type="OrthoDB" id="3862662at2759"/>